<keyword evidence="9" id="KW-0325">Glycoprotein</keyword>
<dbReference type="InterPro" id="IPR002126">
    <property type="entry name" value="Cadherin-like_dom"/>
</dbReference>
<dbReference type="PROSITE" id="PS00232">
    <property type="entry name" value="CADHERIN_1"/>
    <property type="match status" value="3"/>
</dbReference>
<keyword evidence="8" id="KW-0472">Membrane</keyword>
<dbReference type="Proteomes" id="UP000694382">
    <property type="component" value="Chromosome 13"/>
</dbReference>
<dbReference type="InterPro" id="IPR032455">
    <property type="entry name" value="Cadherin_C"/>
</dbReference>
<reference evidence="10" key="3">
    <citation type="submission" date="2025-09" db="UniProtKB">
        <authorList>
            <consortium name="Ensembl"/>
        </authorList>
    </citation>
    <scope>IDENTIFICATION</scope>
</reference>
<keyword evidence="5" id="KW-0106">Calcium</keyword>
<dbReference type="FunFam" id="2.60.40.60:FF:000248">
    <property type="entry name" value="Protocadherin 10"/>
    <property type="match status" value="1"/>
</dbReference>
<evidence type="ECO:0000313" key="10">
    <source>
        <dbReference type="Ensembl" id="ENSCPVP00000003012.2"/>
    </source>
</evidence>
<keyword evidence="11" id="KW-1185">Reference proteome</keyword>
<dbReference type="Pfam" id="PF16492">
    <property type="entry name" value="Cadherin_C_2"/>
    <property type="match status" value="1"/>
</dbReference>
<dbReference type="AlphaFoldDB" id="A0A8C3M9W7"/>
<dbReference type="InterPro" id="IPR020894">
    <property type="entry name" value="Cadherin_CS"/>
</dbReference>
<keyword evidence="2" id="KW-0812">Transmembrane</keyword>
<dbReference type="InterPro" id="IPR050174">
    <property type="entry name" value="Protocadherin/Cadherin-CA"/>
</dbReference>
<evidence type="ECO:0000313" key="11">
    <source>
        <dbReference type="Proteomes" id="UP000694382"/>
    </source>
</evidence>
<dbReference type="PRINTS" id="PR00205">
    <property type="entry name" value="CADHERIN"/>
</dbReference>
<keyword evidence="7" id="KW-1133">Transmembrane helix</keyword>
<evidence type="ECO:0000256" key="9">
    <source>
        <dbReference type="ARBA" id="ARBA00023180"/>
    </source>
</evidence>
<evidence type="ECO:0000256" key="3">
    <source>
        <dbReference type="ARBA" id="ARBA00022729"/>
    </source>
</evidence>
<evidence type="ECO:0000256" key="1">
    <source>
        <dbReference type="ARBA" id="ARBA00004167"/>
    </source>
</evidence>
<dbReference type="SMART" id="SM00112">
    <property type="entry name" value="CA"/>
    <property type="match status" value="4"/>
</dbReference>
<dbReference type="FunFam" id="2.60.40.60:FF:000006">
    <property type="entry name" value="Protocadherin alpha 2"/>
    <property type="match status" value="1"/>
</dbReference>
<dbReference type="GO" id="GO:0005509">
    <property type="term" value="F:calcium ion binding"/>
    <property type="evidence" value="ECO:0007669"/>
    <property type="project" value="UniProtKB-UniRule"/>
</dbReference>
<comment type="subcellular location">
    <subcellularLocation>
        <location evidence="1">Membrane</location>
        <topology evidence="1">Single-pass membrane protein</topology>
    </subcellularLocation>
</comment>
<organism evidence="10 11">
    <name type="scientific">Geospiza parvula</name>
    <name type="common">Small tree-finch</name>
    <name type="synonym">Camarhynchus parvulus</name>
    <dbReference type="NCBI Taxonomy" id="87175"/>
    <lineage>
        <taxon>Eukaryota</taxon>
        <taxon>Metazoa</taxon>
        <taxon>Chordata</taxon>
        <taxon>Craniata</taxon>
        <taxon>Vertebrata</taxon>
        <taxon>Euteleostomi</taxon>
        <taxon>Archelosauria</taxon>
        <taxon>Archosauria</taxon>
        <taxon>Dinosauria</taxon>
        <taxon>Saurischia</taxon>
        <taxon>Theropoda</taxon>
        <taxon>Coelurosauria</taxon>
        <taxon>Aves</taxon>
        <taxon>Neognathae</taxon>
        <taxon>Neoaves</taxon>
        <taxon>Telluraves</taxon>
        <taxon>Australaves</taxon>
        <taxon>Passeriformes</taxon>
        <taxon>Thraupidae</taxon>
        <taxon>Camarhynchus</taxon>
    </lineage>
</organism>
<evidence type="ECO:0000256" key="6">
    <source>
        <dbReference type="ARBA" id="ARBA00022889"/>
    </source>
</evidence>
<evidence type="ECO:0000256" key="7">
    <source>
        <dbReference type="ARBA" id="ARBA00022989"/>
    </source>
</evidence>
<dbReference type="GO" id="GO:0005886">
    <property type="term" value="C:plasma membrane"/>
    <property type="evidence" value="ECO:0007669"/>
    <property type="project" value="InterPro"/>
</dbReference>
<dbReference type="SUPFAM" id="SSF49313">
    <property type="entry name" value="Cadherin-like"/>
    <property type="match status" value="5"/>
</dbReference>
<accession>A0A8C3M9W7</accession>
<dbReference type="InterPro" id="IPR013164">
    <property type="entry name" value="Cadherin_N"/>
</dbReference>
<dbReference type="PANTHER" id="PTHR24028:SF234">
    <property type="entry name" value="PROTOCADHERIN GAMMA-A3"/>
    <property type="match status" value="1"/>
</dbReference>
<evidence type="ECO:0000256" key="2">
    <source>
        <dbReference type="ARBA" id="ARBA00022692"/>
    </source>
</evidence>
<keyword evidence="6" id="KW-0130">Cell adhesion</keyword>
<dbReference type="FunFam" id="2.60.40.60:FF:000018">
    <property type="entry name" value="Protocadherin gamma c3"/>
    <property type="match status" value="1"/>
</dbReference>
<name>A0A8C3M9W7_GEOPR</name>
<dbReference type="InterPro" id="IPR015919">
    <property type="entry name" value="Cadherin-like_sf"/>
</dbReference>
<dbReference type="Gene3D" id="2.60.40.60">
    <property type="entry name" value="Cadherins"/>
    <property type="match status" value="5"/>
</dbReference>
<dbReference type="CDD" id="cd11304">
    <property type="entry name" value="Cadherin_repeat"/>
    <property type="match status" value="4"/>
</dbReference>
<evidence type="ECO:0000256" key="8">
    <source>
        <dbReference type="ARBA" id="ARBA00023136"/>
    </source>
</evidence>
<proteinExistence type="predicted"/>
<dbReference type="PANTHER" id="PTHR24028">
    <property type="entry name" value="CADHERIN-87A"/>
    <property type="match status" value="1"/>
</dbReference>
<evidence type="ECO:0000256" key="4">
    <source>
        <dbReference type="ARBA" id="ARBA00022737"/>
    </source>
</evidence>
<sequence>MCAAGRRWGRRQRALLWAVLLAAWEAAWGQLRYSVPEEMPKGSFVGDVAKDLGLQLTALKDRDAHVFGTGRTRYFFLDLQNGHLSMMEQVDREDICAAVAKCVLNFEILVKGPMNIYKGEVEIIDINDNPPSFPERRNVLEISENTAPGARFPLERAHDPDIGVNSLQNYECSESSYFTLDVKTGDDGVKYPELLLVKSLDREQKAAHHLILTATDNGSPVKSGSTTIEIIVLDGNDNAPEFTQSVYRVTVKEDLAVGSRVLQVTATDRDEGPNAEVKYSFFQIPEKFDETFKVDPESGEIVVTENLNFEEHEFYELVVQARDAGGLSSHSKVLIKVVDVNNYVPEIVVMSVFTPVPEDTPVGTVIAIFSVQDRDSGVNGEVQCSISDSHPFRLEKSFDNYYRVVTAELLDREQVSEYNVTVRAADGGSPALQSSAVLALRVLDVNDNAPVFLEERYSARLAENNAAGALVLTVRATDADWGQNARVRYRLAEGRVRGAPLSSYVSVQAETGALYALRSLDYEQLRELQLCVLAEDGGAPALSSNVSVRLLIVDENDNAPQVLYPPPAGSGSAAWSGVELAPRRSEAGAGALRGVPVSHFVGIDGVRAFLHSYSHDVSLTADSRKSHLRFSAASCCDTLPVRPPDEASGSELTAKYFNRIPLPPCKQPHPSLNISWRCSQSCVLLKHYKFKSTSCSDRMLISYQKLFIGSVGWKGIILHLMNTTISRKIYFLTRHYWSSEDSLTLAPQRPRTGESVRATPWSRQCGEFSNLSLSSA</sequence>
<dbReference type="FunFam" id="2.60.40.60:FF:000002">
    <property type="entry name" value="Protocadherin alpha 2"/>
    <property type="match status" value="1"/>
</dbReference>
<dbReference type="GO" id="GO:0007156">
    <property type="term" value="P:homophilic cell adhesion via plasma membrane adhesion molecules"/>
    <property type="evidence" value="ECO:0007669"/>
    <property type="project" value="InterPro"/>
</dbReference>
<dbReference type="Ensembl" id="ENSCPVT00000003133.2">
    <property type="protein sequence ID" value="ENSCPVP00000003012.2"/>
    <property type="gene ID" value="ENSCPVG00000002234.2"/>
</dbReference>
<reference evidence="10" key="1">
    <citation type="submission" date="2020-02" db="EMBL/GenBank/DDBJ databases">
        <authorList>
            <person name="Enbody D E."/>
            <person name="Pettersson E M."/>
        </authorList>
    </citation>
    <scope>NUCLEOTIDE SEQUENCE [LARGE SCALE GENOMIC DNA]</scope>
</reference>
<dbReference type="Pfam" id="PF08266">
    <property type="entry name" value="Cadherin_2"/>
    <property type="match status" value="1"/>
</dbReference>
<reference evidence="10" key="2">
    <citation type="submission" date="2025-08" db="UniProtKB">
        <authorList>
            <consortium name="Ensembl"/>
        </authorList>
    </citation>
    <scope>IDENTIFICATION</scope>
</reference>
<dbReference type="Pfam" id="PF00028">
    <property type="entry name" value="Cadherin"/>
    <property type="match status" value="4"/>
</dbReference>
<keyword evidence="3" id="KW-0732">Signal</keyword>
<protein>
    <submittedName>
        <fullName evidence="10">Uncharacterized protein</fullName>
    </submittedName>
</protein>
<dbReference type="FunFam" id="2.60.40.60:FF:000001">
    <property type="entry name" value="Protocadherin alpha 2"/>
    <property type="match status" value="1"/>
</dbReference>
<evidence type="ECO:0000256" key="5">
    <source>
        <dbReference type="ARBA" id="ARBA00022837"/>
    </source>
</evidence>
<accession>A0A8U8AIW8</accession>
<dbReference type="PROSITE" id="PS50268">
    <property type="entry name" value="CADHERIN_2"/>
    <property type="match status" value="5"/>
</dbReference>
<keyword evidence="4" id="KW-0677">Repeat</keyword>